<dbReference type="InterPro" id="IPR012459">
    <property type="entry name" value="Rrp15"/>
</dbReference>
<dbReference type="GO" id="GO:0000470">
    <property type="term" value="P:maturation of LSU-rRNA"/>
    <property type="evidence" value="ECO:0007669"/>
    <property type="project" value="TreeGrafter"/>
</dbReference>
<feature type="compositionally biased region" description="Basic and acidic residues" evidence="2">
    <location>
        <begin position="185"/>
        <end position="196"/>
    </location>
</feature>
<feature type="compositionally biased region" description="Basic and acidic residues" evidence="2">
    <location>
        <begin position="93"/>
        <end position="107"/>
    </location>
</feature>
<evidence type="ECO:0000256" key="2">
    <source>
        <dbReference type="SAM" id="MobiDB-lite"/>
    </source>
</evidence>
<reference evidence="3 4" key="1">
    <citation type="journal article" date="2018" name="Mol. Biol. Evol.">
        <title>Broad Genomic Sampling Reveals a Smut Pathogenic Ancestry of the Fungal Clade Ustilaginomycotina.</title>
        <authorList>
            <person name="Kijpornyongpan T."/>
            <person name="Mondo S.J."/>
            <person name="Barry K."/>
            <person name="Sandor L."/>
            <person name="Lee J."/>
            <person name="Lipzen A."/>
            <person name="Pangilinan J."/>
            <person name="LaButti K."/>
            <person name="Hainaut M."/>
            <person name="Henrissat B."/>
            <person name="Grigoriev I.V."/>
            <person name="Spatafora J.W."/>
            <person name="Aime M.C."/>
        </authorList>
    </citation>
    <scope>NUCLEOTIDE SEQUENCE [LARGE SCALE GENOMIC DNA]</scope>
    <source>
        <strain evidence="3 4">MCA 4186</strain>
    </source>
</reference>
<keyword evidence="4" id="KW-1185">Reference proteome</keyword>
<feature type="region of interest" description="Disordered" evidence="2">
    <location>
        <begin position="15"/>
        <end position="142"/>
    </location>
</feature>
<dbReference type="PANTHER" id="PTHR13245">
    <property type="entry name" value="RRP15-LIKE PROTEIN"/>
    <property type="match status" value="1"/>
</dbReference>
<dbReference type="PANTHER" id="PTHR13245:SF14">
    <property type="entry name" value="RRP15-LIKE PROTEIN"/>
    <property type="match status" value="1"/>
</dbReference>
<evidence type="ECO:0000256" key="1">
    <source>
        <dbReference type="ARBA" id="ARBA00007462"/>
    </source>
</evidence>
<organism evidence="3 4">
    <name type="scientific">Tilletiopsis washingtonensis</name>
    <dbReference type="NCBI Taxonomy" id="58919"/>
    <lineage>
        <taxon>Eukaryota</taxon>
        <taxon>Fungi</taxon>
        <taxon>Dikarya</taxon>
        <taxon>Basidiomycota</taxon>
        <taxon>Ustilaginomycotina</taxon>
        <taxon>Exobasidiomycetes</taxon>
        <taxon>Entylomatales</taxon>
        <taxon>Entylomatales incertae sedis</taxon>
        <taxon>Tilletiopsis</taxon>
    </lineage>
</organism>
<feature type="region of interest" description="Disordered" evidence="2">
    <location>
        <begin position="165"/>
        <end position="198"/>
    </location>
</feature>
<name>A0A316Z3C6_9BASI</name>
<dbReference type="AlphaFoldDB" id="A0A316Z3C6"/>
<dbReference type="RefSeq" id="XP_025596330.1">
    <property type="nucleotide sequence ID" value="XM_025743112.1"/>
</dbReference>
<sequence>MLLAGSWLTPLATERKRRAVSPTSFGATLQDLLGGPAPSGSLADADAQSDTEAAPVATSSKPAPGGPILSMAPHLRKAAQATKLSAKASRLATEARKEREERARVKDVIAGWGAPGCPPGEGPPGQAGIKWEEEGGATGREKRLRKVAQRGVVKLFNAIRAAQNTSEADLEEDGRGAGAMADSARSSEKGRNELGGKGKAVAELSKSNFLDLIRAGRAPGLAAGAP</sequence>
<evidence type="ECO:0008006" key="5">
    <source>
        <dbReference type="Google" id="ProtNLM"/>
    </source>
</evidence>
<dbReference type="Proteomes" id="UP000245946">
    <property type="component" value="Unassembled WGS sequence"/>
</dbReference>
<evidence type="ECO:0000313" key="3">
    <source>
        <dbReference type="EMBL" id="PWN96051.1"/>
    </source>
</evidence>
<proteinExistence type="inferred from homology"/>
<dbReference type="GO" id="GO:0030687">
    <property type="term" value="C:preribosome, large subunit precursor"/>
    <property type="evidence" value="ECO:0007669"/>
    <property type="project" value="TreeGrafter"/>
</dbReference>
<dbReference type="STRING" id="58919.A0A316Z3C6"/>
<dbReference type="OrthoDB" id="20949at2759"/>
<dbReference type="GO" id="GO:0000460">
    <property type="term" value="P:maturation of 5.8S rRNA"/>
    <property type="evidence" value="ECO:0007669"/>
    <property type="project" value="TreeGrafter"/>
</dbReference>
<dbReference type="Pfam" id="PF07890">
    <property type="entry name" value="Rrp15p"/>
    <property type="match status" value="1"/>
</dbReference>
<protein>
    <recommendedName>
        <fullName evidence="5">Rrp15p-domain-containing protein</fullName>
    </recommendedName>
</protein>
<accession>A0A316Z3C6</accession>
<comment type="similarity">
    <text evidence="1">Belongs to the RRP15 family.</text>
</comment>
<dbReference type="GeneID" id="37270656"/>
<gene>
    <name evidence="3" type="ORF">FA09DRAFT_331640</name>
</gene>
<dbReference type="EMBL" id="KZ819301">
    <property type="protein sequence ID" value="PWN96051.1"/>
    <property type="molecule type" value="Genomic_DNA"/>
</dbReference>
<evidence type="ECO:0000313" key="4">
    <source>
        <dbReference type="Proteomes" id="UP000245946"/>
    </source>
</evidence>